<keyword evidence="1" id="KW-0812">Transmembrane</keyword>
<evidence type="ECO:0000256" key="1">
    <source>
        <dbReference type="SAM" id="Phobius"/>
    </source>
</evidence>
<reference evidence="2" key="1">
    <citation type="submission" date="2020-12" db="EMBL/GenBank/DDBJ databases">
        <title>Vagococcus allomyrinae sp. nov. and Enterococcus lavae sp. nov., isolated from the larvae of Allomyrina dichotoma.</title>
        <authorList>
            <person name="Lee S.D."/>
        </authorList>
    </citation>
    <scope>NUCLEOTIDE SEQUENCE</scope>
    <source>
        <strain evidence="2">BWB3-3</strain>
    </source>
</reference>
<feature type="transmembrane region" description="Helical" evidence="1">
    <location>
        <begin position="377"/>
        <end position="398"/>
    </location>
</feature>
<dbReference type="EMBL" id="JAEEGA010000009">
    <property type="protein sequence ID" value="MBP1042098.1"/>
    <property type="molecule type" value="Genomic_DNA"/>
</dbReference>
<sequence>MNEHVQKTGKHLTWLLVKNRLLAQTGLNVFRYEKDPKKKRHKLMMMIVIVFVMIILLGYLTSMAVGYALLGFNDLTPSIALLISSLLSLFFTMFKANGELFGFKDYDMVMSLPISTRGVINSRFINMYLWNTLFSLAIMLPMGAVYAWYGQPAWYFYPLWLLGILLSSLLPTTLAAVLGALITAVSAKFKYASGIATILSFVLIVAILVGSMSLGSADSVVAGLFDSSGNIDIGALSSFVPLVSESINQLYPPAALFTAGVVEGQFWQFILFAGISIFWYLGFVYLLSWRYQQINTAITSRASRADYQLVTLHQGNQLGALYKKTLMRILKSTVAATNLLMGCLMALIAAGAVLVVGPERFAQTLEMPGLLPVLKSAAPFIVAAMASMTNTACVSLALEGKTIWLIQSLPISPKTLYDSYLLVNLTFTLPTSIICSALMSLALKPNFGETINLFVTPVVLVIASAFIGVMIGNRMAYFDWQEETQLIKQSMMSMLGMLGGVVVIGLCGVFVTIGIIPLEPVILSLLLSLLVALITGLLYSKEAVRPIKK</sequence>
<feature type="transmembrane region" description="Helical" evidence="1">
    <location>
        <begin position="127"/>
        <end position="149"/>
    </location>
</feature>
<dbReference type="RefSeq" id="WP_209528988.1">
    <property type="nucleotide sequence ID" value="NZ_JAEEGA010000009.1"/>
</dbReference>
<dbReference type="Proteomes" id="UP000674938">
    <property type="component" value="Unassembled WGS sequence"/>
</dbReference>
<feature type="transmembrane region" description="Helical" evidence="1">
    <location>
        <begin position="521"/>
        <end position="539"/>
    </location>
</feature>
<comment type="caution">
    <text evidence="2">The sequence shown here is derived from an EMBL/GenBank/DDBJ whole genome shotgun (WGS) entry which is preliminary data.</text>
</comment>
<protein>
    <submittedName>
        <fullName evidence="2">Uncharacterized protein</fullName>
    </submittedName>
</protein>
<feature type="transmembrane region" description="Helical" evidence="1">
    <location>
        <begin position="451"/>
        <end position="471"/>
    </location>
</feature>
<feature type="transmembrane region" description="Helical" evidence="1">
    <location>
        <begin position="43"/>
        <end position="69"/>
    </location>
</feature>
<organism evidence="2 3">
    <name type="scientific">Vagococcus allomyrinae</name>
    <dbReference type="NCBI Taxonomy" id="2794353"/>
    <lineage>
        <taxon>Bacteria</taxon>
        <taxon>Bacillati</taxon>
        <taxon>Bacillota</taxon>
        <taxon>Bacilli</taxon>
        <taxon>Lactobacillales</taxon>
        <taxon>Enterococcaceae</taxon>
        <taxon>Vagococcus</taxon>
    </lineage>
</organism>
<feature type="transmembrane region" description="Helical" evidence="1">
    <location>
        <begin position="155"/>
        <end position="182"/>
    </location>
</feature>
<evidence type="ECO:0000313" key="2">
    <source>
        <dbReference type="EMBL" id="MBP1042098.1"/>
    </source>
</evidence>
<accession>A0A940PFV2</accession>
<gene>
    <name evidence="2" type="ORF">I6N95_13845</name>
</gene>
<keyword evidence="1" id="KW-1133">Transmembrane helix</keyword>
<proteinExistence type="predicted"/>
<feature type="transmembrane region" description="Helical" evidence="1">
    <location>
        <begin position="492"/>
        <end position="515"/>
    </location>
</feature>
<keyword evidence="3" id="KW-1185">Reference proteome</keyword>
<feature type="transmembrane region" description="Helical" evidence="1">
    <location>
        <begin position="75"/>
        <end position="94"/>
    </location>
</feature>
<feature type="transmembrane region" description="Helical" evidence="1">
    <location>
        <begin position="419"/>
        <end position="439"/>
    </location>
</feature>
<feature type="transmembrane region" description="Helical" evidence="1">
    <location>
        <begin position="333"/>
        <end position="357"/>
    </location>
</feature>
<keyword evidence="1" id="KW-0472">Membrane</keyword>
<feature type="transmembrane region" description="Helical" evidence="1">
    <location>
        <begin position="194"/>
        <end position="214"/>
    </location>
</feature>
<dbReference type="AlphaFoldDB" id="A0A940PFV2"/>
<feature type="transmembrane region" description="Helical" evidence="1">
    <location>
        <begin position="266"/>
        <end position="287"/>
    </location>
</feature>
<name>A0A940PFV2_9ENTE</name>
<evidence type="ECO:0000313" key="3">
    <source>
        <dbReference type="Proteomes" id="UP000674938"/>
    </source>
</evidence>